<reference evidence="3 4" key="1">
    <citation type="submission" date="2019-03" db="EMBL/GenBank/DDBJ databases">
        <title>Draft Genome Sequence of Desulfosporosinus fructosivorans Strain 63.6F, Isolated from Marine Sediment in the Baltic Sea.</title>
        <authorList>
            <person name="Hausmann B."/>
            <person name="Vandieken V."/>
            <person name="Pjevac P."/>
            <person name="Schreck K."/>
            <person name="Herbold C.W."/>
            <person name="Loy A."/>
        </authorList>
    </citation>
    <scope>NUCLEOTIDE SEQUENCE [LARGE SCALE GENOMIC DNA]</scope>
    <source>
        <strain evidence="3 4">63.6F</strain>
    </source>
</reference>
<comment type="similarity">
    <text evidence="1">Belongs to the 4-hydroxybenzoyl-CoA thioesterase family.</text>
</comment>
<gene>
    <name evidence="3" type="ORF">E4K67_18345</name>
</gene>
<accession>A0A4Z0R2U9</accession>
<dbReference type="NCBIfam" id="TIGR00051">
    <property type="entry name" value="YbgC/FadM family acyl-CoA thioesterase"/>
    <property type="match status" value="1"/>
</dbReference>
<evidence type="ECO:0000256" key="2">
    <source>
        <dbReference type="ARBA" id="ARBA00022801"/>
    </source>
</evidence>
<dbReference type="PANTHER" id="PTHR31793:SF27">
    <property type="entry name" value="NOVEL THIOESTERASE SUPERFAMILY DOMAIN AND SAPOSIN A-TYPE DOMAIN CONTAINING PROTEIN (0610012H03RIK)"/>
    <property type="match status" value="1"/>
</dbReference>
<dbReference type="Proteomes" id="UP000298460">
    <property type="component" value="Unassembled WGS sequence"/>
</dbReference>
<name>A0A4Z0R2U9_9FIRM</name>
<keyword evidence="4" id="KW-1185">Reference proteome</keyword>
<dbReference type="Pfam" id="PF13279">
    <property type="entry name" value="4HBT_2"/>
    <property type="match status" value="1"/>
</dbReference>
<dbReference type="InterPro" id="IPR029069">
    <property type="entry name" value="HotDog_dom_sf"/>
</dbReference>
<comment type="caution">
    <text evidence="3">The sequence shown here is derived from an EMBL/GenBank/DDBJ whole genome shotgun (WGS) entry which is preliminary data.</text>
</comment>
<dbReference type="PROSITE" id="PS01328">
    <property type="entry name" value="4HBCOA_THIOESTERASE"/>
    <property type="match status" value="1"/>
</dbReference>
<organism evidence="3 4">
    <name type="scientific">Desulfosporosinus fructosivorans</name>
    <dbReference type="NCBI Taxonomy" id="2018669"/>
    <lineage>
        <taxon>Bacteria</taxon>
        <taxon>Bacillati</taxon>
        <taxon>Bacillota</taxon>
        <taxon>Clostridia</taxon>
        <taxon>Eubacteriales</taxon>
        <taxon>Desulfitobacteriaceae</taxon>
        <taxon>Desulfosporosinus</taxon>
    </lineage>
</organism>
<evidence type="ECO:0000313" key="3">
    <source>
        <dbReference type="EMBL" id="TGE37100.1"/>
    </source>
</evidence>
<proteinExistence type="inferred from homology"/>
<dbReference type="SUPFAM" id="SSF54637">
    <property type="entry name" value="Thioesterase/thiol ester dehydrase-isomerase"/>
    <property type="match status" value="1"/>
</dbReference>
<dbReference type="InterPro" id="IPR006684">
    <property type="entry name" value="YbgC/YbaW"/>
</dbReference>
<dbReference type="AlphaFoldDB" id="A0A4Z0R2U9"/>
<dbReference type="PANTHER" id="PTHR31793">
    <property type="entry name" value="4-HYDROXYBENZOYL-COA THIOESTERASE FAMILY MEMBER"/>
    <property type="match status" value="1"/>
</dbReference>
<evidence type="ECO:0000256" key="1">
    <source>
        <dbReference type="ARBA" id="ARBA00005953"/>
    </source>
</evidence>
<keyword evidence="2" id="KW-0378">Hydrolase</keyword>
<sequence length="146" mass="16991">MGLSSKTHLRVRYSETDKMGIVYHANFLVWFEVGRSELFRELELPYTEFEEQGLGLAVIEANCRYRKPAHYDDELVLVTEVDQMSSRSARFCYHVYREETLLAEGKTVHAFINTEGRSADARRYAIWTRLQGIIEKNKDAKHLSKG</sequence>
<dbReference type="RefSeq" id="WP_135549397.1">
    <property type="nucleotide sequence ID" value="NZ_SPQQ01000006.1"/>
</dbReference>
<dbReference type="CDD" id="cd00586">
    <property type="entry name" value="4HBT"/>
    <property type="match status" value="1"/>
</dbReference>
<protein>
    <submittedName>
        <fullName evidence="3">Acyl-CoA thioesterase</fullName>
    </submittedName>
</protein>
<dbReference type="Gene3D" id="3.10.129.10">
    <property type="entry name" value="Hotdog Thioesterase"/>
    <property type="match status" value="1"/>
</dbReference>
<dbReference type="GO" id="GO:0047617">
    <property type="term" value="F:fatty acyl-CoA hydrolase activity"/>
    <property type="evidence" value="ECO:0007669"/>
    <property type="project" value="TreeGrafter"/>
</dbReference>
<dbReference type="OrthoDB" id="9800856at2"/>
<dbReference type="InterPro" id="IPR008272">
    <property type="entry name" value="HB-CoA_thioesterase_AS"/>
</dbReference>
<dbReference type="EMBL" id="SPQQ01000006">
    <property type="protein sequence ID" value="TGE37100.1"/>
    <property type="molecule type" value="Genomic_DNA"/>
</dbReference>
<evidence type="ECO:0000313" key="4">
    <source>
        <dbReference type="Proteomes" id="UP000298460"/>
    </source>
</evidence>
<dbReference type="InterPro" id="IPR050563">
    <property type="entry name" value="4-hydroxybenzoyl-CoA_TE"/>
</dbReference>